<keyword evidence="9" id="KW-1185">Reference proteome</keyword>
<protein>
    <submittedName>
        <fullName evidence="8">Osmoprotectant transport system permease protein</fullName>
    </submittedName>
</protein>
<feature type="domain" description="ABC transmembrane type-1" evidence="7">
    <location>
        <begin position="35"/>
        <end position="214"/>
    </location>
</feature>
<dbReference type="GO" id="GO:0055085">
    <property type="term" value="P:transmembrane transport"/>
    <property type="evidence" value="ECO:0007669"/>
    <property type="project" value="InterPro"/>
</dbReference>
<proteinExistence type="inferred from homology"/>
<dbReference type="CDD" id="cd06261">
    <property type="entry name" value="TM_PBP2"/>
    <property type="match status" value="1"/>
</dbReference>
<evidence type="ECO:0000256" key="5">
    <source>
        <dbReference type="ARBA" id="ARBA00023136"/>
    </source>
</evidence>
<feature type="transmembrane region" description="Helical" evidence="6">
    <location>
        <begin position="197"/>
        <end position="217"/>
    </location>
</feature>
<feature type="transmembrane region" description="Helical" evidence="6">
    <location>
        <begin position="80"/>
        <end position="109"/>
    </location>
</feature>
<dbReference type="InterPro" id="IPR000515">
    <property type="entry name" value="MetI-like"/>
</dbReference>
<evidence type="ECO:0000256" key="6">
    <source>
        <dbReference type="RuleBase" id="RU363032"/>
    </source>
</evidence>
<comment type="caution">
    <text evidence="8">The sequence shown here is derived from an EMBL/GenBank/DDBJ whole genome shotgun (WGS) entry which is preliminary data.</text>
</comment>
<dbReference type="AlphaFoldDB" id="A0A7Z0EM95"/>
<dbReference type="Gene3D" id="1.10.3720.10">
    <property type="entry name" value="MetI-like"/>
    <property type="match status" value="1"/>
</dbReference>
<keyword evidence="5 6" id="KW-0472">Membrane</keyword>
<name>A0A7Z0EM95_9ACTN</name>
<reference evidence="8 9" key="1">
    <citation type="submission" date="2020-07" db="EMBL/GenBank/DDBJ databases">
        <title>Sequencing the genomes of 1000 actinobacteria strains.</title>
        <authorList>
            <person name="Klenk H.-P."/>
        </authorList>
    </citation>
    <scope>NUCLEOTIDE SEQUENCE [LARGE SCALE GENOMIC DNA]</scope>
    <source>
        <strain evidence="8 9">DSM 44442</strain>
    </source>
</reference>
<dbReference type="Pfam" id="PF00528">
    <property type="entry name" value="BPD_transp_1"/>
    <property type="match status" value="1"/>
</dbReference>
<dbReference type="PROSITE" id="PS50928">
    <property type="entry name" value="ABC_TM1"/>
    <property type="match status" value="1"/>
</dbReference>
<keyword evidence="2 6" id="KW-0813">Transport</keyword>
<dbReference type="InterPro" id="IPR035906">
    <property type="entry name" value="MetI-like_sf"/>
</dbReference>
<evidence type="ECO:0000256" key="1">
    <source>
        <dbReference type="ARBA" id="ARBA00004141"/>
    </source>
</evidence>
<dbReference type="PANTHER" id="PTHR30177">
    <property type="entry name" value="GLYCINE BETAINE/L-PROLINE TRANSPORT SYSTEM PERMEASE PROTEIN PROW"/>
    <property type="match status" value="1"/>
</dbReference>
<keyword evidence="3 6" id="KW-0812">Transmembrane</keyword>
<dbReference type="Proteomes" id="UP000572051">
    <property type="component" value="Unassembled WGS sequence"/>
</dbReference>
<evidence type="ECO:0000259" key="7">
    <source>
        <dbReference type="PROSITE" id="PS50928"/>
    </source>
</evidence>
<accession>A0A7Z0EM95</accession>
<feature type="transmembrane region" description="Helical" evidence="6">
    <location>
        <begin position="39"/>
        <end position="59"/>
    </location>
</feature>
<dbReference type="GO" id="GO:0031460">
    <property type="term" value="P:glycine betaine transport"/>
    <property type="evidence" value="ECO:0007669"/>
    <property type="project" value="TreeGrafter"/>
</dbReference>
<evidence type="ECO:0000313" key="9">
    <source>
        <dbReference type="Proteomes" id="UP000572051"/>
    </source>
</evidence>
<evidence type="ECO:0000256" key="3">
    <source>
        <dbReference type="ARBA" id="ARBA00022692"/>
    </source>
</evidence>
<dbReference type="EMBL" id="JACCFS010000001">
    <property type="protein sequence ID" value="NYJ33883.1"/>
    <property type="molecule type" value="Genomic_DNA"/>
</dbReference>
<feature type="transmembrane region" description="Helical" evidence="6">
    <location>
        <begin position="161"/>
        <end position="185"/>
    </location>
</feature>
<comment type="subcellular location">
    <subcellularLocation>
        <location evidence="6">Cell membrane</location>
        <topology evidence="6">Multi-pass membrane protein</topology>
    </subcellularLocation>
    <subcellularLocation>
        <location evidence="1">Membrane</location>
        <topology evidence="1">Multi-pass membrane protein</topology>
    </subcellularLocation>
</comment>
<dbReference type="InterPro" id="IPR051204">
    <property type="entry name" value="ABC_transp_perm/SBD"/>
</dbReference>
<evidence type="ECO:0000256" key="2">
    <source>
        <dbReference type="ARBA" id="ARBA00022448"/>
    </source>
</evidence>
<keyword evidence="4 6" id="KW-1133">Transmembrane helix</keyword>
<sequence length="234" mass="24125">MEILCAIDTGVLCGVEQWFTDPAQWTGPSGIPVRLAEHVYYSVLALLVATAIAVPLGLLTGHTGVGGFLTTSLANFARALPTIGVLFLIVLLAGIGLVPVLCALVALAVPPILVNTHEGVRGVESRLKDAALGMGMRGREVLFKLELPVAAPLVLIGMRTAAVQVVATATIAAYVGVGGLGRYIVDGQARQDLSMMLGGSILVVSLAVVTTLLFAGLRRVLVAPGLRAEAASAR</sequence>
<evidence type="ECO:0000313" key="8">
    <source>
        <dbReference type="EMBL" id="NYJ33883.1"/>
    </source>
</evidence>
<evidence type="ECO:0000256" key="4">
    <source>
        <dbReference type="ARBA" id="ARBA00022989"/>
    </source>
</evidence>
<dbReference type="PANTHER" id="PTHR30177:SF33">
    <property type="entry name" value="POSSIBLE OSMOPROTECTANT (GLYCINE BETAINE_CARNITINE_CHOLINE_L-PROLINE) TRANSPORT INTEGRAL MEMBRANE PROTEIN ABC TRANSPORTER PROZ"/>
    <property type="match status" value="1"/>
</dbReference>
<dbReference type="RefSeq" id="WP_179822282.1">
    <property type="nucleotide sequence ID" value="NZ_JACCFS010000001.1"/>
</dbReference>
<organism evidence="8 9">
    <name type="scientific">Nocardiopsis aegyptia</name>
    <dbReference type="NCBI Taxonomy" id="220378"/>
    <lineage>
        <taxon>Bacteria</taxon>
        <taxon>Bacillati</taxon>
        <taxon>Actinomycetota</taxon>
        <taxon>Actinomycetes</taxon>
        <taxon>Streptosporangiales</taxon>
        <taxon>Nocardiopsidaceae</taxon>
        <taxon>Nocardiopsis</taxon>
    </lineage>
</organism>
<dbReference type="GO" id="GO:0005886">
    <property type="term" value="C:plasma membrane"/>
    <property type="evidence" value="ECO:0007669"/>
    <property type="project" value="UniProtKB-SubCell"/>
</dbReference>
<gene>
    <name evidence="8" type="ORF">HNR10_001764</name>
</gene>
<dbReference type="SUPFAM" id="SSF161098">
    <property type="entry name" value="MetI-like"/>
    <property type="match status" value="1"/>
</dbReference>
<comment type="similarity">
    <text evidence="6">Belongs to the binding-protein-dependent transport system permease family.</text>
</comment>